<reference evidence="2" key="1">
    <citation type="submission" date="2021-01" db="EMBL/GenBank/DDBJ databases">
        <authorList>
            <consortium name="Genoscope - CEA"/>
            <person name="William W."/>
        </authorList>
    </citation>
    <scope>NUCLEOTIDE SEQUENCE</scope>
</reference>
<protein>
    <submittedName>
        <fullName evidence="2">Uncharacterized protein</fullName>
    </submittedName>
</protein>
<accession>A0A8S1R1K4</accession>
<feature type="compositionally biased region" description="Polar residues" evidence="1">
    <location>
        <begin position="22"/>
        <end position="38"/>
    </location>
</feature>
<dbReference type="EMBL" id="CAJJDN010000131">
    <property type="protein sequence ID" value="CAD8121253.1"/>
    <property type="molecule type" value="Genomic_DNA"/>
</dbReference>
<gene>
    <name evidence="2" type="ORF">PSON_ATCC_30995.1.T1310051</name>
</gene>
<evidence type="ECO:0000313" key="3">
    <source>
        <dbReference type="Proteomes" id="UP000692954"/>
    </source>
</evidence>
<evidence type="ECO:0000256" key="1">
    <source>
        <dbReference type="SAM" id="MobiDB-lite"/>
    </source>
</evidence>
<dbReference type="OrthoDB" id="288561at2759"/>
<proteinExistence type="predicted"/>
<organism evidence="2 3">
    <name type="scientific">Paramecium sonneborni</name>
    <dbReference type="NCBI Taxonomy" id="65129"/>
    <lineage>
        <taxon>Eukaryota</taxon>
        <taxon>Sar</taxon>
        <taxon>Alveolata</taxon>
        <taxon>Ciliophora</taxon>
        <taxon>Intramacronucleata</taxon>
        <taxon>Oligohymenophorea</taxon>
        <taxon>Peniculida</taxon>
        <taxon>Parameciidae</taxon>
        <taxon>Paramecium</taxon>
    </lineage>
</organism>
<feature type="region of interest" description="Disordered" evidence="1">
    <location>
        <begin position="1"/>
        <end position="38"/>
    </location>
</feature>
<keyword evidence="3" id="KW-1185">Reference proteome</keyword>
<feature type="compositionally biased region" description="Basic and acidic residues" evidence="1">
    <location>
        <begin position="1"/>
        <end position="20"/>
    </location>
</feature>
<sequence length="189" mass="22549">MEEQGMRPDTSKCSRMEKRRLVSQSHQRQESSQAQRINGITLQQYFRGGNFKVLEINEDDWDNQNQQPEQQIPKAPPLQNNNFRIKTDKKINNKKLLERSPAQNLTMSKDFNQRKINRPHITSNEFFQNEDDFRKTKIELKYGRMKEDAINRFGNPDQELFNKYADKFNINKEPPKLTLAPRELFTKFK</sequence>
<dbReference type="AlphaFoldDB" id="A0A8S1R1K4"/>
<dbReference type="Proteomes" id="UP000692954">
    <property type="component" value="Unassembled WGS sequence"/>
</dbReference>
<evidence type="ECO:0000313" key="2">
    <source>
        <dbReference type="EMBL" id="CAD8121253.1"/>
    </source>
</evidence>
<comment type="caution">
    <text evidence="2">The sequence shown here is derived from an EMBL/GenBank/DDBJ whole genome shotgun (WGS) entry which is preliminary data.</text>
</comment>
<name>A0A8S1R1K4_9CILI</name>